<feature type="transmembrane region" description="Helical" evidence="9">
    <location>
        <begin position="145"/>
        <end position="164"/>
    </location>
</feature>
<dbReference type="PRINTS" id="PR01755">
    <property type="entry name" value="SECFTRNLCASE"/>
</dbReference>
<dbReference type="InterPro" id="IPR005665">
    <property type="entry name" value="SecF_bac"/>
</dbReference>
<evidence type="ECO:0000313" key="12">
    <source>
        <dbReference type="EMBL" id="WXB77976.1"/>
    </source>
</evidence>
<dbReference type="NCBIfam" id="TIGR00966">
    <property type="entry name" value="transloc_SecF"/>
    <property type="match status" value="1"/>
</dbReference>
<dbReference type="Pfam" id="PF07549">
    <property type="entry name" value="Sec_GG"/>
    <property type="match status" value="1"/>
</dbReference>
<dbReference type="NCBIfam" id="TIGR00916">
    <property type="entry name" value="2A0604s01"/>
    <property type="match status" value="1"/>
</dbReference>
<dbReference type="PANTHER" id="PTHR30081:SF8">
    <property type="entry name" value="PROTEIN TRANSLOCASE SUBUNIT SECF"/>
    <property type="match status" value="1"/>
</dbReference>
<feature type="transmembrane region" description="Helical" evidence="9">
    <location>
        <begin position="197"/>
        <end position="218"/>
    </location>
</feature>
<dbReference type="HAMAP" id="MF_01464_B">
    <property type="entry name" value="SecF_B"/>
    <property type="match status" value="1"/>
</dbReference>
<feature type="compositionally biased region" description="Low complexity" evidence="10">
    <location>
        <begin position="367"/>
        <end position="378"/>
    </location>
</feature>
<keyword evidence="8 9" id="KW-0472">Membrane</keyword>
<dbReference type="PANTHER" id="PTHR30081">
    <property type="entry name" value="PROTEIN-EXPORT MEMBRANE PROTEIN SEC"/>
    <property type="match status" value="1"/>
</dbReference>
<feature type="transmembrane region" description="Helical" evidence="9">
    <location>
        <begin position="281"/>
        <end position="305"/>
    </location>
</feature>
<keyword evidence="3 9" id="KW-1003">Cell membrane</keyword>
<evidence type="ECO:0000256" key="6">
    <source>
        <dbReference type="ARBA" id="ARBA00022989"/>
    </source>
</evidence>
<dbReference type="InterPro" id="IPR022813">
    <property type="entry name" value="SecD/SecF_arch_bac"/>
</dbReference>
<feature type="compositionally biased region" description="Basic residues" evidence="10">
    <location>
        <begin position="398"/>
        <end position="409"/>
    </location>
</feature>
<accession>A0ABZ2MLK4</accession>
<comment type="function">
    <text evidence="9">Part of the Sec protein translocase complex. Interacts with the SecYEG preprotein conducting channel. SecDF uses the proton motive force (PMF) to complete protein translocation after the ATP-dependent function of SecA.</text>
</comment>
<dbReference type="InterPro" id="IPR055344">
    <property type="entry name" value="SecD_SecF_C_bact"/>
</dbReference>
<keyword evidence="7 9" id="KW-0811">Translocation</keyword>
<evidence type="ECO:0000256" key="7">
    <source>
        <dbReference type="ARBA" id="ARBA00023010"/>
    </source>
</evidence>
<dbReference type="SUPFAM" id="SSF82866">
    <property type="entry name" value="Multidrug efflux transporter AcrB transmembrane domain"/>
    <property type="match status" value="1"/>
</dbReference>
<evidence type="ECO:0000259" key="11">
    <source>
        <dbReference type="Pfam" id="PF02355"/>
    </source>
</evidence>
<evidence type="ECO:0000256" key="9">
    <source>
        <dbReference type="HAMAP-Rule" id="MF_01464"/>
    </source>
</evidence>
<evidence type="ECO:0000256" key="4">
    <source>
        <dbReference type="ARBA" id="ARBA00022692"/>
    </source>
</evidence>
<evidence type="ECO:0000256" key="3">
    <source>
        <dbReference type="ARBA" id="ARBA00022475"/>
    </source>
</evidence>
<feature type="domain" description="Protein export membrane protein SecD/SecF C-terminal" evidence="11">
    <location>
        <begin position="118"/>
        <end position="309"/>
    </location>
</feature>
<dbReference type="RefSeq" id="WP_338752359.1">
    <property type="nucleotide sequence ID" value="NZ_CP144913.1"/>
</dbReference>
<dbReference type="EMBL" id="CP144913">
    <property type="protein sequence ID" value="WXB77976.1"/>
    <property type="molecule type" value="Genomic_DNA"/>
</dbReference>
<feature type="transmembrane region" description="Helical" evidence="9">
    <location>
        <begin position="256"/>
        <end position="275"/>
    </location>
</feature>
<dbReference type="Pfam" id="PF02355">
    <property type="entry name" value="SecD_SecF_C"/>
    <property type="match status" value="1"/>
</dbReference>
<dbReference type="InterPro" id="IPR022645">
    <property type="entry name" value="SecD/SecF_bac"/>
</dbReference>
<evidence type="ECO:0000256" key="8">
    <source>
        <dbReference type="ARBA" id="ARBA00023136"/>
    </source>
</evidence>
<reference evidence="12 13" key="1">
    <citation type="submission" date="2024-02" db="EMBL/GenBank/DDBJ databases">
        <title>Janibacter sp. nov., isolated from gut of marine sandworm.</title>
        <authorList>
            <person name="Kim B."/>
            <person name="Jun M.O."/>
            <person name="Shin N.-R."/>
        </authorList>
    </citation>
    <scope>NUCLEOTIDE SEQUENCE [LARGE SCALE GENOMIC DNA]</scope>
    <source>
        <strain evidence="12 13">A1S7</strain>
    </source>
</reference>
<keyword evidence="2 9" id="KW-0813">Transport</keyword>
<keyword evidence="5 9" id="KW-0653">Protein transport</keyword>
<keyword evidence="4 9" id="KW-0812">Transmembrane</keyword>
<protein>
    <recommendedName>
        <fullName evidence="9">Protein-export membrane protein SecF</fullName>
    </recommendedName>
</protein>
<keyword evidence="13" id="KW-1185">Reference proteome</keyword>
<comment type="subcellular location">
    <subcellularLocation>
        <location evidence="1 9">Cell membrane</location>
        <topology evidence="1 9">Multi-pass membrane protein</topology>
    </subcellularLocation>
</comment>
<comment type="similarity">
    <text evidence="9">Belongs to the SecD/SecF family. SecF subfamily.</text>
</comment>
<organism evidence="12 13">
    <name type="scientific">Janibacter alittae</name>
    <dbReference type="NCBI Taxonomy" id="3115209"/>
    <lineage>
        <taxon>Bacteria</taxon>
        <taxon>Bacillati</taxon>
        <taxon>Actinomycetota</taxon>
        <taxon>Actinomycetes</taxon>
        <taxon>Micrococcales</taxon>
        <taxon>Intrasporangiaceae</taxon>
        <taxon>Janibacter</taxon>
    </lineage>
</organism>
<dbReference type="InterPro" id="IPR048634">
    <property type="entry name" value="SecD_SecF_C"/>
</dbReference>
<keyword evidence="6 9" id="KW-1133">Transmembrane helix</keyword>
<comment type="subunit">
    <text evidence="9">Forms a complex with SecD. Part of the essential Sec protein translocation apparatus which comprises SecA, SecYEG and auxiliary proteins SecDF. Other proteins may also be involved.</text>
</comment>
<evidence type="ECO:0000256" key="10">
    <source>
        <dbReference type="SAM" id="MobiDB-lite"/>
    </source>
</evidence>
<dbReference type="InterPro" id="IPR022646">
    <property type="entry name" value="SecD/SecF_CS"/>
</dbReference>
<proteinExistence type="inferred from homology"/>
<evidence type="ECO:0000313" key="13">
    <source>
        <dbReference type="Proteomes" id="UP001382727"/>
    </source>
</evidence>
<feature type="compositionally biased region" description="Basic and acidic residues" evidence="10">
    <location>
        <begin position="325"/>
        <end position="334"/>
    </location>
</feature>
<feature type="transmembrane region" description="Helical" evidence="9">
    <location>
        <begin position="26"/>
        <end position="44"/>
    </location>
</feature>
<evidence type="ECO:0000256" key="5">
    <source>
        <dbReference type="ARBA" id="ARBA00022927"/>
    </source>
</evidence>
<name>A0ABZ2MLK4_9MICO</name>
<evidence type="ECO:0000256" key="2">
    <source>
        <dbReference type="ARBA" id="ARBA00022448"/>
    </source>
</evidence>
<sequence>MSRLADWGNDLYTGARSFNFVGRSKTWYKVSVVIMVVAALGFVVRPLNFSLEFTGGSEFRVATQQTPGDYESRATDAVREVAGNAASANVSTVGGDTVRVQTEELAADQVRDVSDALAASFDVDANQISSNLIGPSWGASVSKQALRALVVFLLLTTLMMTLYYRNWKMAVSSMVALAHDMLITVGIYTWVGFEVSPATLIGFLTVLGYSLYDTVVVFDHVKENTRAAFSNRRKSFAEAANLAVNQTLVRSINTTVIAVLPIIAVLVIGFAYLGPGTLLDLSLALFIGMSVGALSSIFIATPLLVDLRRKDPEVVRLAEDAEKFQARTRREQERTATTGPQFAPVSAASGPATAAKGDSAASPPSTVGGVAAPAEGEAQTVTGRKVHKYAQSAGPRNQPKKTPRKRRRG</sequence>
<evidence type="ECO:0000256" key="1">
    <source>
        <dbReference type="ARBA" id="ARBA00004651"/>
    </source>
</evidence>
<dbReference type="Gene3D" id="1.20.1640.10">
    <property type="entry name" value="Multidrug efflux transporter AcrB transmembrane domain"/>
    <property type="match status" value="1"/>
</dbReference>
<dbReference type="Proteomes" id="UP001382727">
    <property type="component" value="Chromosome"/>
</dbReference>
<gene>
    <name evidence="9 12" type="primary">secF</name>
    <name evidence="12" type="ORF">V1351_07865</name>
</gene>
<feature type="transmembrane region" description="Helical" evidence="9">
    <location>
        <begin position="171"/>
        <end position="191"/>
    </location>
</feature>
<feature type="region of interest" description="Disordered" evidence="10">
    <location>
        <begin position="325"/>
        <end position="409"/>
    </location>
</feature>